<evidence type="ECO:0000313" key="1">
    <source>
        <dbReference type="EMBL" id="TFD49386.1"/>
    </source>
</evidence>
<sequence>MIPPGYHEDPSVIQLHRAIGGYITTFSEMTALMRQMIGEYLAPVDDEFPRPNPLLNIVFATMTAKPISDSFFAMATAVGDLDETGGRIRNALKREVTHNISFRNDLAHADWSLGWVNADTNEPLPSAAYKIKSDEGVPRLTQLDLGTNDVIRQINRLNPLRTVLAAFAGTCRGIQRGESTSVADVLELHRSHPSETFEVRKR</sequence>
<organism evidence="1 2">
    <name type="scientific">Cryobacterium frigoriphilum</name>
    <dbReference type="NCBI Taxonomy" id="1259150"/>
    <lineage>
        <taxon>Bacteria</taxon>
        <taxon>Bacillati</taxon>
        <taxon>Actinomycetota</taxon>
        <taxon>Actinomycetes</taxon>
        <taxon>Micrococcales</taxon>
        <taxon>Microbacteriaceae</taxon>
        <taxon>Cryobacterium</taxon>
    </lineage>
</organism>
<evidence type="ECO:0000313" key="2">
    <source>
        <dbReference type="Proteomes" id="UP000297447"/>
    </source>
</evidence>
<dbReference type="AlphaFoldDB" id="A0A4R8ZZD1"/>
<dbReference type="EMBL" id="SOHE01000049">
    <property type="protein sequence ID" value="TFD49386.1"/>
    <property type="molecule type" value="Genomic_DNA"/>
</dbReference>
<gene>
    <name evidence="1" type="ORF">E3T55_11480</name>
</gene>
<reference evidence="1 2" key="1">
    <citation type="submission" date="2019-03" db="EMBL/GenBank/DDBJ databases">
        <title>Genomics of glacier-inhabiting Cryobacterium strains.</title>
        <authorList>
            <person name="Liu Q."/>
            <person name="Xin Y.-H."/>
        </authorList>
    </citation>
    <scope>NUCLEOTIDE SEQUENCE [LARGE SCALE GENOMIC DNA]</scope>
    <source>
        <strain evidence="1 2">Hh14</strain>
    </source>
</reference>
<keyword evidence="2" id="KW-1185">Reference proteome</keyword>
<dbReference type="OrthoDB" id="4334387at2"/>
<accession>A0A4R8ZZD1</accession>
<dbReference type="RefSeq" id="WP_134519715.1">
    <property type="nucleotide sequence ID" value="NZ_SOHE01000049.1"/>
</dbReference>
<protein>
    <submittedName>
        <fullName evidence="1">Uncharacterized protein</fullName>
    </submittedName>
</protein>
<name>A0A4R8ZZD1_9MICO</name>
<comment type="caution">
    <text evidence="1">The sequence shown here is derived from an EMBL/GenBank/DDBJ whole genome shotgun (WGS) entry which is preliminary data.</text>
</comment>
<proteinExistence type="predicted"/>
<dbReference type="Proteomes" id="UP000297447">
    <property type="component" value="Unassembled WGS sequence"/>
</dbReference>